<dbReference type="Proteomes" id="UP000034120">
    <property type="component" value="Unassembled WGS sequence"/>
</dbReference>
<keyword evidence="11 15" id="KW-0255">Endonuclease</keyword>
<accession>A0A0G1WHA6</accession>
<reference evidence="18 19" key="1">
    <citation type="journal article" date="2015" name="Nature">
        <title>rRNA introns, odd ribosomes, and small enigmatic genomes across a large radiation of phyla.</title>
        <authorList>
            <person name="Brown C.T."/>
            <person name="Hug L.A."/>
            <person name="Thomas B.C."/>
            <person name="Sharon I."/>
            <person name="Castelle C.J."/>
            <person name="Singh A."/>
            <person name="Wilkins M.J."/>
            <person name="Williams K.H."/>
            <person name="Banfield J.F."/>
        </authorList>
    </citation>
    <scope>NUCLEOTIDE SEQUENCE [LARGE SCALE GENOMIC DNA]</scope>
</reference>
<dbReference type="PROSITE" id="PS00517">
    <property type="entry name" value="RNASE_3_1"/>
    <property type="match status" value="1"/>
</dbReference>
<dbReference type="SMART" id="SM00358">
    <property type="entry name" value="DSRM"/>
    <property type="match status" value="1"/>
</dbReference>
<dbReference type="InterPro" id="IPR000999">
    <property type="entry name" value="RNase_III_dom"/>
</dbReference>
<dbReference type="NCBIfam" id="TIGR02191">
    <property type="entry name" value="RNaseIII"/>
    <property type="match status" value="1"/>
</dbReference>
<keyword evidence="9 15" id="KW-0540">Nuclease</keyword>
<dbReference type="AlphaFoldDB" id="A0A0G1WHA6"/>
<comment type="subcellular location">
    <subcellularLocation>
        <location evidence="2 15">Cytoplasm</location>
    </subcellularLocation>
</comment>
<dbReference type="EMBL" id="LCQM01000003">
    <property type="protein sequence ID" value="KKW18025.1"/>
    <property type="molecule type" value="Genomic_DNA"/>
</dbReference>
<proteinExistence type="inferred from homology"/>
<keyword evidence="12 15" id="KW-0378">Hydrolase</keyword>
<dbReference type="GO" id="GO:0042802">
    <property type="term" value="F:identical protein binding"/>
    <property type="evidence" value="ECO:0007669"/>
    <property type="project" value="UniProtKB-ARBA"/>
</dbReference>
<dbReference type="SUPFAM" id="SSF69065">
    <property type="entry name" value="RNase III domain-like"/>
    <property type="match status" value="1"/>
</dbReference>
<keyword evidence="7 15" id="KW-0507">mRNA processing</keyword>
<dbReference type="SMART" id="SM00535">
    <property type="entry name" value="RIBOc"/>
    <property type="match status" value="1"/>
</dbReference>
<dbReference type="PATRIC" id="fig|1618673.3.peg.47"/>
<organism evidence="18 19">
    <name type="scientific">Candidatus Kaiserbacteria bacterium GW2011_GWB1_50_17</name>
    <dbReference type="NCBI Taxonomy" id="1618673"/>
    <lineage>
        <taxon>Bacteria</taxon>
        <taxon>Candidatus Kaiseribacteriota</taxon>
    </lineage>
</organism>
<dbReference type="SUPFAM" id="SSF54768">
    <property type="entry name" value="dsRNA-binding domain-like"/>
    <property type="match status" value="1"/>
</dbReference>
<comment type="cofactor">
    <cofactor evidence="15">
        <name>Mg(2+)</name>
        <dbReference type="ChEBI" id="CHEBI:18420"/>
    </cofactor>
</comment>
<sequence length="235" mass="26226">MADFAVFESKIGYVFTDKGLLEQSFTHRSYLNENRTSTRSGRGAEHNERLEFLGDAVLELVVTEFLYAKYPEKPEGDLTAYRAALVNTVSISEAAKILGMNDFLLLSRGESKDTGRARQIILANAFEALIGAIYLDAGYEAAKNFIRNQLFHKTDEVVAKRLWQDAKSHFQELAQEKFGKTPDYQLLNQSGPDHDKRFVVGAYVGQDKIATGEGHSKQEAEQAAAEKALAVKGWQ</sequence>
<evidence type="ECO:0000256" key="11">
    <source>
        <dbReference type="ARBA" id="ARBA00022759"/>
    </source>
</evidence>
<evidence type="ECO:0000256" key="2">
    <source>
        <dbReference type="ARBA" id="ARBA00004496"/>
    </source>
</evidence>
<evidence type="ECO:0000256" key="6">
    <source>
        <dbReference type="ARBA" id="ARBA00022552"/>
    </source>
</evidence>
<dbReference type="CDD" id="cd00593">
    <property type="entry name" value="RIBOc"/>
    <property type="match status" value="1"/>
</dbReference>
<keyword evidence="15" id="KW-0699">rRNA-binding</keyword>
<evidence type="ECO:0000256" key="5">
    <source>
        <dbReference type="ARBA" id="ARBA00022490"/>
    </source>
</evidence>
<comment type="similarity">
    <text evidence="3">Belongs to the ribonuclease III family.</text>
</comment>
<dbReference type="PANTHER" id="PTHR11207">
    <property type="entry name" value="RIBONUCLEASE III"/>
    <property type="match status" value="1"/>
</dbReference>
<dbReference type="FunFam" id="1.10.1520.10:FF:000001">
    <property type="entry name" value="Ribonuclease 3"/>
    <property type="match status" value="1"/>
</dbReference>
<feature type="active site" evidence="15">
    <location>
        <position position="127"/>
    </location>
</feature>
<evidence type="ECO:0000313" key="18">
    <source>
        <dbReference type="EMBL" id="KKW18025.1"/>
    </source>
</evidence>
<dbReference type="Pfam" id="PF00035">
    <property type="entry name" value="dsrm"/>
    <property type="match status" value="1"/>
</dbReference>
<dbReference type="Pfam" id="PF14622">
    <property type="entry name" value="Ribonucleas_3_3"/>
    <property type="match status" value="1"/>
</dbReference>
<evidence type="ECO:0000256" key="7">
    <source>
        <dbReference type="ARBA" id="ARBA00022664"/>
    </source>
</evidence>
<evidence type="ECO:0000313" key="19">
    <source>
        <dbReference type="Proteomes" id="UP000034120"/>
    </source>
</evidence>
<evidence type="ECO:0000256" key="4">
    <source>
        <dbReference type="ARBA" id="ARBA00011738"/>
    </source>
</evidence>
<dbReference type="GO" id="GO:0006397">
    <property type="term" value="P:mRNA processing"/>
    <property type="evidence" value="ECO:0007669"/>
    <property type="project" value="UniProtKB-UniRule"/>
</dbReference>
<evidence type="ECO:0000256" key="15">
    <source>
        <dbReference type="HAMAP-Rule" id="MF_00104"/>
    </source>
</evidence>
<protein>
    <recommendedName>
        <fullName evidence="15">Ribonuclease 3</fullName>
        <ecNumber evidence="15">3.1.26.3</ecNumber>
    </recommendedName>
    <alternativeName>
        <fullName evidence="15">Ribonuclease III</fullName>
        <shortName evidence="15">RNase III</shortName>
    </alternativeName>
</protein>
<dbReference type="Gene3D" id="1.10.1520.10">
    <property type="entry name" value="Ribonuclease III domain"/>
    <property type="match status" value="1"/>
</dbReference>
<feature type="binding site" evidence="15">
    <location>
        <position position="124"/>
    </location>
    <ligand>
        <name>Mg(2+)</name>
        <dbReference type="ChEBI" id="CHEBI:18420"/>
    </ligand>
</feature>
<dbReference type="GO" id="GO:0006364">
    <property type="term" value="P:rRNA processing"/>
    <property type="evidence" value="ECO:0007669"/>
    <property type="project" value="UniProtKB-UniRule"/>
</dbReference>
<dbReference type="PANTHER" id="PTHR11207:SF0">
    <property type="entry name" value="RIBONUCLEASE 3"/>
    <property type="match status" value="1"/>
</dbReference>
<dbReference type="GO" id="GO:0010468">
    <property type="term" value="P:regulation of gene expression"/>
    <property type="evidence" value="ECO:0007669"/>
    <property type="project" value="TreeGrafter"/>
</dbReference>
<name>A0A0G1WHA6_9BACT</name>
<dbReference type="GO" id="GO:0046872">
    <property type="term" value="F:metal ion binding"/>
    <property type="evidence" value="ECO:0007669"/>
    <property type="project" value="UniProtKB-KW"/>
</dbReference>
<evidence type="ECO:0000256" key="10">
    <source>
        <dbReference type="ARBA" id="ARBA00022723"/>
    </source>
</evidence>
<evidence type="ECO:0000256" key="3">
    <source>
        <dbReference type="ARBA" id="ARBA00010183"/>
    </source>
</evidence>
<dbReference type="GO" id="GO:0003725">
    <property type="term" value="F:double-stranded RNA binding"/>
    <property type="evidence" value="ECO:0007669"/>
    <property type="project" value="TreeGrafter"/>
</dbReference>
<keyword evidence="5 15" id="KW-0963">Cytoplasm</keyword>
<dbReference type="PROSITE" id="PS50137">
    <property type="entry name" value="DS_RBD"/>
    <property type="match status" value="1"/>
</dbReference>
<keyword evidence="14 15" id="KW-0694">RNA-binding</keyword>
<gene>
    <name evidence="15" type="primary">rnc</name>
    <name evidence="18" type="ORF">UY57_C0003G0009</name>
</gene>
<keyword evidence="13 15" id="KW-0460">Magnesium</keyword>
<evidence type="ECO:0000256" key="13">
    <source>
        <dbReference type="ARBA" id="ARBA00022842"/>
    </source>
</evidence>
<evidence type="ECO:0000259" key="16">
    <source>
        <dbReference type="PROSITE" id="PS50137"/>
    </source>
</evidence>
<comment type="caution">
    <text evidence="18">The sequence shown here is derived from an EMBL/GenBank/DDBJ whole genome shotgun (WGS) entry which is preliminary data.</text>
</comment>
<feature type="domain" description="RNase III" evidence="17">
    <location>
        <begin position="4"/>
        <end position="138"/>
    </location>
</feature>
<dbReference type="GO" id="GO:0008033">
    <property type="term" value="P:tRNA processing"/>
    <property type="evidence" value="ECO:0007669"/>
    <property type="project" value="UniProtKB-KW"/>
</dbReference>
<feature type="binding site" evidence="15">
    <location>
        <position position="51"/>
    </location>
    <ligand>
        <name>Mg(2+)</name>
        <dbReference type="ChEBI" id="CHEBI:18420"/>
    </ligand>
</feature>
<dbReference type="InterPro" id="IPR014720">
    <property type="entry name" value="dsRBD_dom"/>
</dbReference>
<dbReference type="GO" id="GO:0004525">
    <property type="term" value="F:ribonuclease III activity"/>
    <property type="evidence" value="ECO:0007669"/>
    <property type="project" value="UniProtKB-UniRule"/>
</dbReference>
<dbReference type="InterPro" id="IPR036389">
    <property type="entry name" value="RNase_III_sf"/>
</dbReference>
<feature type="active site" evidence="15">
    <location>
        <position position="55"/>
    </location>
</feature>
<evidence type="ECO:0000256" key="9">
    <source>
        <dbReference type="ARBA" id="ARBA00022722"/>
    </source>
</evidence>
<keyword evidence="6 15" id="KW-0698">rRNA processing</keyword>
<dbReference type="EC" id="3.1.26.3" evidence="15"/>
<comment type="subunit">
    <text evidence="4 15">Homodimer.</text>
</comment>
<dbReference type="FunFam" id="3.30.160.20:FF:000003">
    <property type="entry name" value="Ribonuclease 3"/>
    <property type="match status" value="1"/>
</dbReference>
<evidence type="ECO:0000256" key="12">
    <source>
        <dbReference type="ARBA" id="ARBA00022801"/>
    </source>
</evidence>
<comment type="function">
    <text evidence="15">Digests double-stranded RNA. Involved in the processing of primary rRNA transcript to yield the immediate precursors to the large and small rRNAs (23S and 16S). Processes some mRNAs, and tRNAs when they are encoded in the rRNA operon. Processes pre-crRNA and tracrRNA of type II CRISPR loci if present in the organism.</text>
</comment>
<keyword evidence="8 15" id="KW-0819">tRNA processing</keyword>
<dbReference type="CDD" id="cd10845">
    <property type="entry name" value="DSRM_RNAse_III_family"/>
    <property type="match status" value="1"/>
</dbReference>
<dbReference type="InterPro" id="IPR011907">
    <property type="entry name" value="RNase_III"/>
</dbReference>
<keyword evidence="10 15" id="KW-0479">Metal-binding</keyword>
<evidence type="ECO:0000256" key="8">
    <source>
        <dbReference type="ARBA" id="ARBA00022694"/>
    </source>
</evidence>
<feature type="binding site" evidence="15">
    <location>
        <position position="127"/>
    </location>
    <ligand>
        <name>Mg(2+)</name>
        <dbReference type="ChEBI" id="CHEBI:18420"/>
    </ligand>
</feature>
<comment type="catalytic activity">
    <reaction evidence="1 15">
        <text>Endonucleolytic cleavage to 5'-phosphomonoester.</text>
        <dbReference type="EC" id="3.1.26.3"/>
    </reaction>
</comment>
<dbReference type="PROSITE" id="PS50142">
    <property type="entry name" value="RNASE_3_2"/>
    <property type="match status" value="1"/>
</dbReference>
<dbReference type="GO" id="GO:0005737">
    <property type="term" value="C:cytoplasm"/>
    <property type="evidence" value="ECO:0007669"/>
    <property type="project" value="UniProtKB-SubCell"/>
</dbReference>
<dbReference type="Gene3D" id="3.30.160.20">
    <property type="match status" value="1"/>
</dbReference>
<evidence type="ECO:0000259" key="17">
    <source>
        <dbReference type="PROSITE" id="PS50142"/>
    </source>
</evidence>
<dbReference type="GO" id="GO:0019843">
    <property type="term" value="F:rRNA binding"/>
    <property type="evidence" value="ECO:0007669"/>
    <property type="project" value="UniProtKB-KW"/>
</dbReference>
<evidence type="ECO:0000256" key="1">
    <source>
        <dbReference type="ARBA" id="ARBA00000109"/>
    </source>
</evidence>
<feature type="domain" description="DRBM" evidence="16">
    <location>
        <begin position="165"/>
        <end position="229"/>
    </location>
</feature>
<dbReference type="HAMAP" id="MF_00104">
    <property type="entry name" value="RNase_III"/>
    <property type="match status" value="1"/>
</dbReference>
<evidence type="ECO:0000256" key="14">
    <source>
        <dbReference type="ARBA" id="ARBA00022884"/>
    </source>
</evidence>